<dbReference type="PANTHER" id="PTHR31157">
    <property type="entry name" value="SCP DOMAIN-CONTAINING PROTEIN"/>
    <property type="match status" value="1"/>
</dbReference>
<evidence type="ECO:0000313" key="5">
    <source>
        <dbReference type="Proteomes" id="UP001314796"/>
    </source>
</evidence>
<dbReference type="PROSITE" id="PS51257">
    <property type="entry name" value="PROKAR_LIPOPROTEIN"/>
    <property type="match status" value="1"/>
</dbReference>
<evidence type="ECO:0000313" key="4">
    <source>
        <dbReference type="EMBL" id="MBM7614967.1"/>
    </source>
</evidence>
<dbReference type="InterPro" id="IPR014044">
    <property type="entry name" value="CAP_dom"/>
</dbReference>
<dbReference type="RefSeq" id="WP_204401682.1">
    <property type="nucleotide sequence ID" value="NZ_JAFBEE010000008.1"/>
</dbReference>
<evidence type="ECO:0000256" key="1">
    <source>
        <dbReference type="SAM" id="MobiDB-lite"/>
    </source>
</evidence>
<comment type="caution">
    <text evidence="4">The sequence shown here is derived from an EMBL/GenBank/DDBJ whole genome shotgun (WGS) entry which is preliminary data.</text>
</comment>
<dbReference type="NCBIfam" id="TIGR02909">
    <property type="entry name" value="spore_YkwD"/>
    <property type="match status" value="1"/>
</dbReference>
<dbReference type="PANTHER" id="PTHR31157:SF1">
    <property type="entry name" value="SCP DOMAIN-CONTAINING PROTEIN"/>
    <property type="match status" value="1"/>
</dbReference>
<organism evidence="4 5">
    <name type="scientific">Alkaliphilus hydrothermalis</name>
    <dbReference type="NCBI Taxonomy" id="1482730"/>
    <lineage>
        <taxon>Bacteria</taxon>
        <taxon>Bacillati</taxon>
        <taxon>Bacillota</taxon>
        <taxon>Clostridia</taxon>
        <taxon>Peptostreptococcales</taxon>
        <taxon>Natronincolaceae</taxon>
        <taxon>Alkaliphilus</taxon>
    </lineage>
</organism>
<dbReference type="CDD" id="cd05379">
    <property type="entry name" value="CAP_bacterial"/>
    <property type="match status" value="1"/>
</dbReference>
<feature type="domain" description="SCP" evidence="3">
    <location>
        <begin position="199"/>
        <end position="314"/>
    </location>
</feature>
<dbReference type="SUPFAM" id="SSF55797">
    <property type="entry name" value="PR-1-like"/>
    <property type="match status" value="1"/>
</dbReference>
<dbReference type="Pfam" id="PF00188">
    <property type="entry name" value="CAP"/>
    <property type="match status" value="1"/>
</dbReference>
<feature type="chain" id="PRO_5046581035" evidence="2">
    <location>
        <begin position="20"/>
        <end position="317"/>
    </location>
</feature>
<dbReference type="Gene3D" id="3.40.33.10">
    <property type="entry name" value="CAP"/>
    <property type="match status" value="1"/>
</dbReference>
<feature type="region of interest" description="Disordered" evidence="1">
    <location>
        <begin position="105"/>
        <end position="189"/>
    </location>
</feature>
<protein>
    <submittedName>
        <fullName evidence="4">YkwD family protein</fullName>
    </submittedName>
</protein>
<evidence type="ECO:0000259" key="3">
    <source>
        <dbReference type="Pfam" id="PF00188"/>
    </source>
</evidence>
<evidence type="ECO:0000256" key="2">
    <source>
        <dbReference type="SAM" id="SignalP"/>
    </source>
</evidence>
<accession>A0ABS2NPZ5</accession>
<dbReference type="Proteomes" id="UP001314796">
    <property type="component" value="Unassembled WGS sequence"/>
</dbReference>
<sequence>MKKKYLLLLILCLSLISCRSPQQRPLEEDHNNGQMETNQSSIFRVAPVQYCEIVVDSAEVKNGIGIDFNTIAKLQRNDVVKVLDEVGDRYVVQMKDNRIGSIDTNSAKPVIREDAPQQEPIVRKPEPTTPDADIIPPENDGNIADRFVPPDTLTPDDEPDLYRPTPQERETTPNVDDNTPQDRAEGPTGDIQSQALQMVDLVNQERAKNGLPTLSIDQEVARVAGIKSQDMVDQNYFSHYSPTYGSPFEMLDSFGVEYIVAGENLAGNSSVSAAHTALMNSSGHRQNILHPDFTHIGIGVRRSPRYGYVYTQMFIKK</sequence>
<keyword evidence="2" id="KW-0732">Signal</keyword>
<reference evidence="4 5" key="1">
    <citation type="submission" date="2021-01" db="EMBL/GenBank/DDBJ databases">
        <title>Genomic Encyclopedia of Type Strains, Phase IV (KMG-IV): sequencing the most valuable type-strain genomes for metagenomic binning, comparative biology and taxonomic classification.</title>
        <authorList>
            <person name="Goeker M."/>
        </authorList>
    </citation>
    <scope>NUCLEOTIDE SEQUENCE [LARGE SCALE GENOMIC DNA]</scope>
    <source>
        <strain evidence="4 5">DSM 25890</strain>
    </source>
</reference>
<dbReference type="EMBL" id="JAFBEE010000008">
    <property type="protein sequence ID" value="MBM7614967.1"/>
    <property type="molecule type" value="Genomic_DNA"/>
</dbReference>
<dbReference type="InterPro" id="IPR035940">
    <property type="entry name" value="CAP_sf"/>
</dbReference>
<feature type="signal peptide" evidence="2">
    <location>
        <begin position="1"/>
        <end position="19"/>
    </location>
</feature>
<name>A0ABS2NPZ5_9FIRM</name>
<gene>
    <name evidence="4" type="ORF">JOC73_001529</name>
</gene>
<feature type="compositionally biased region" description="Basic and acidic residues" evidence="1">
    <location>
        <begin position="110"/>
        <end position="126"/>
    </location>
</feature>
<dbReference type="InterPro" id="IPR014258">
    <property type="entry name" value="CAP_domain_YkwD-like"/>
</dbReference>
<proteinExistence type="predicted"/>
<keyword evidence="5" id="KW-1185">Reference proteome</keyword>